<dbReference type="SMART" id="SM00640">
    <property type="entry name" value="Glyco_32"/>
    <property type="match status" value="1"/>
</dbReference>
<dbReference type="GO" id="GO:0005975">
    <property type="term" value="P:carbohydrate metabolic process"/>
    <property type="evidence" value="ECO:0007669"/>
    <property type="project" value="InterPro"/>
</dbReference>
<proteinExistence type="inferred from homology"/>
<gene>
    <name evidence="6" type="ORF">AAME72_03645</name>
</gene>
<keyword evidence="4" id="KW-0326">Glycosidase</keyword>
<dbReference type="Pfam" id="PF00251">
    <property type="entry name" value="Glyco_hydro_32N"/>
    <property type="match status" value="1"/>
</dbReference>
<dbReference type="InterPro" id="IPR013148">
    <property type="entry name" value="Glyco_hydro_32_N"/>
</dbReference>
<dbReference type="EMBL" id="CP157390">
    <property type="protein sequence ID" value="XBM48959.1"/>
    <property type="molecule type" value="Genomic_DNA"/>
</dbReference>
<evidence type="ECO:0000256" key="4">
    <source>
        <dbReference type="ARBA" id="ARBA00023295"/>
    </source>
</evidence>
<dbReference type="CDD" id="cd18609">
    <property type="entry name" value="GH32-like"/>
    <property type="match status" value="1"/>
</dbReference>
<keyword evidence="3 6" id="KW-0378">Hydrolase</keyword>
<comment type="similarity">
    <text evidence="1">Belongs to the glycosyl hydrolase 32 family.</text>
</comment>
<accession>A0AAU7GEM3</accession>
<dbReference type="Gene3D" id="2.115.10.20">
    <property type="entry name" value="Glycosyl hydrolase domain, family 43"/>
    <property type="match status" value="1"/>
</dbReference>
<dbReference type="SUPFAM" id="SSF75005">
    <property type="entry name" value="Arabinanase/levansucrase/invertase"/>
    <property type="match status" value="1"/>
</dbReference>
<dbReference type="GO" id="GO:0004564">
    <property type="term" value="F:beta-fructofuranosidase activity"/>
    <property type="evidence" value="ECO:0007669"/>
    <property type="project" value="UniProtKB-EC"/>
</dbReference>
<dbReference type="PANTHER" id="PTHR43101:SF1">
    <property type="entry name" value="BETA-FRUCTOSIDASE"/>
    <property type="match status" value="1"/>
</dbReference>
<organism evidence="6">
    <name type="scientific">Leifsonia sp. NPDC080035</name>
    <dbReference type="NCBI Taxonomy" id="3143936"/>
    <lineage>
        <taxon>Bacteria</taxon>
        <taxon>Bacillati</taxon>
        <taxon>Actinomycetota</taxon>
        <taxon>Actinomycetes</taxon>
        <taxon>Micrococcales</taxon>
        <taxon>Microbacteriaceae</taxon>
        <taxon>Leifsonia</taxon>
    </lineage>
</organism>
<sequence length="321" mass="35198">MFSLPDSYVWDFWFADDGDQYHLFFLYASKALQNPDARHHRASIGHAVSRDLRSWSRIEDALVRSDAPAFDDVATWTGCVVRGDDGSWHMFYTGATLTPLGNVQSVGVATSDDLTTWHKKPGPLLEADPRWYELLSDGTWHDQAFRDPFVYKQEDGTWRMLITARSNHGAPDDRGVIATATSDDLEHWTVHPPLSEPGAGFGQLEVLNTAEIDGRSVLFFSCLASDLAAGRQETGTTGGVWAIIAGPDGTWDPRAAQQVSEHDLYVGRVLTDRSTGSAWFFAFRNTAPSGEWIGGITDPMPVTVVDGRVQIGEAALVALAG</sequence>
<dbReference type="InterPro" id="IPR051214">
    <property type="entry name" value="GH32_Enzymes"/>
</dbReference>
<dbReference type="InterPro" id="IPR001362">
    <property type="entry name" value="Glyco_hydro_32"/>
</dbReference>
<evidence type="ECO:0000256" key="2">
    <source>
        <dbReference type="ARBA" id="ARBA00012758"/>
    </source>
</evidence>
<protein>
    <recommendedName>
        <fullName evidence="2">beta-fructofuranosidase</fullName>
        <ecNumber evidence="2">3.2.1.26</ecNumber>
    </recommendedName>
</protein>
<feature type="domain" description="Glycosyl hydrolase family 32 N-terminal" evidence="5">
    <location>
        <begin position="19"/>
        <end position="232"/>
    </location>
</feature>
<dbReference type="InterPro" id="IPR023296">
    <property type="entry name" value="Glyco_hydro_beta-prop_sf"/>
</dbReference>
<evidence type="ECO:0000256" key="3">
    <source>
        <dbReference type="ARBA" id="ARBA00022801"/>
    </source>
</evidence>
<evidence type="ECO:0000256" key="1">
    <source>
        <dbReference type="ARBA" id="ARBA00009902"/>
    </source>
</evidence>
<reference evidence="6" key="1">
    <citation type="submission" date="2024-05" db="EMBL/GenBank/DDBJ databases">
        <title>The Natural Products Discovery Center: Release of the First 8490 Sequenced Strains for Exploring Actinobacteria Biosynthetic Diversity.</title>
        <authorList>
            <person name="Kalkreuter E."/>
            <person name="Kautsar S.A."/>
            <person name="Yang D."/>
            <person name="Bader C.D."/>
            <person name="Teijaro C.N."/>
            <person name="Fluegel L."/>
            <person name="Davis C.M."/>
            <person name="Simpson J.R."/>
            <person name="Lauterbach L."/>
            <person name="Steele A.D."/>
            <person name="Gui C."/>
            <person name="Meng S."/>
            <person name="Li G."/>
            <person name="Viehrig K."/>
            <person name="Ye F."/>
            <person name="Su P."/>
            <person name="Kiefer A.F."/>
            <person name="Nichols A."/>
            <person name="Cepeda A.J."/>
            <person name="Yan W."/>
            <person name="Fan B."/>
            <person name="Jiang Y."/>
            <person name="Adhikari A."/>
            <person name="Zheng C.-J."/>
            <person name="Schuster L."/>
            <person name="Cowan T.M."/>
            <person name="Smanski M.J."/>
            <person name="Chevrette M.G."/>
            <person name="de Carvalho L.P.S."/>
            <person name="Shen B."/>
        </authorList>
    </citation>
    <scope>NUCLEOTIDE SEQUENCE</scope>
    <source>
        <strain evidence="6">NPDC080035</strain>
    </source>
</reference>
<dbReference type="EC" id="3.2.1.26" evidence="2"/>
<evidence type="ECO:0000259" key="5">
    <source>
        <dbReference type="Pfam" id="PF00251"/>
    </source>
</evidence>
<dbReference type="PANTHER" id="PTHR43101">
    <property type="entry name" value="BETA-FRUCTOSIDASE"/>
    <property type="match status" value="1"/>
</dbReference>
<name>A0AAU7GEM3_9MICO</name>
<dbReference type="AlphaFoldDB" id="A0AAU7GEM3"/>
<dbReference type="RefSeq" id="WP_348788880.1">
    <property type="nucleotide sequence ID" value="NZ_CP157390.1"/>
</dbReference>
<evidence type="ECO:0000313" key="6">
    <source>
        <dbReference type="EMBL" id="XBM48959.1"/>
    </source>
</evidence>